<evidence type="ECO:0000313" key="2">
    <source>
        <dbReference type="EMBL" id="HFQ78094.1"/>
    </source>
</evidence>
<dbReference type="EMBL" id="DTDH01000004">
    <property type="protein sequence ID" value="HGT97820.1"/>
    <property type="molecule type" value="Genomic_DNA"/>
</dbReference>
<gene>
    <name evidence="2" type="ORF">ENT99_00120</name>
    <name evidence="3" type="ORF">ENU64_00125</name>
</gene>
<evidence type="ECO:0000313" key="3">
    <source>
        <dbReference type="EMBL" id="HGT97820.1"/>
    </source>
</evidence>
<keyword evidence="1" id="KW-0472">Membrane</keyword>
<dbReference type="AlphaFoldDB" id="A0A7J3MWE5"/>
<comment type="caution">
    <text evidence="3">The sequence shown here is derived from an EMBL/GenBank/DDBJ whole genome shotgun (WGS) entry which is preliminary data.</text>
</comment>
<sequence>MFTQAKDLTKGVVDAISATVVGFTILILTLFSVYTVLMTVSSLHRDVAREQHKIEIRITSAKAYANGTVYINITNYGPIALEDVRKIEIIATVTANDLHASYLAVYGSTLYTGYWSICGRYVGNIRYDVVNNYALRPGESLCIKAVYPLLPLDAYVSLVVYTSRGEKAEFVVIVGDEYG</sequence>
<reference evidence="3" key="1">
    <citation type="journal article" date="2020" name="mSystems">
        <title>Genome- and Community-Level Interaction Insights into Carbon Utilization and Element Cycling Functions of Hydrothermarchaeota in Hydrothermal Sediment.</title>
        <authorList>
            <person name="Zhou Z."/>
            <person name="Liu Y."/>
            <person name="Xu W."/>
            <person name="Pan J."/>
            <person name="Luo Z.H."/>
            <person name="Li M."/>
        </authorList>
    </citation>
    <scope>NUCLEOTIDE SEQUENCE [LARGE SCALE GENOMIC DNA]</scope>
    <source>
        <strain evidence="2">SpSt-629</strain>
        <strain evidence="3">SpSt-688</strain>
    </source>
</reference>
<name>A0A7J3MWE5_9CREN</name>
<protein>
    <submittedName>
        <fullName evidence="3">Uncharacterized protein</fullName>
    </submittedName>
</protein>
<accession>A0A7J3MWE5</accession>
<keyword evidence="1" id="KW-1133">Transmembrane helix</keyword>
<proteinExistence type="predicted"/>
<dbReference type="EMBL" id="DTAU01000006">
    <property type="protein sequence ID" value="HFQ78094.1"/>
    <property type="molecule type" value="Genomic_DNA"/>
</dbReference>
<organism evidence="3">
    <name type="scientific">Ignisphaera aggregans</name>
    <dbReference type="NCBI Taxonomy" id="334771"/>
    <lineage>
        <taxon>Archaea</taxon>
        <taxon>Thermoproteota</taxon>
        <taxon>Thermoprotei</taxon>
        <taxon>Desulfurococcales</taxon>
        <taxon>Desulfurococcaceae</taxon>
        <taxon>Ignisphaera</taxon>
    </lineage>
</organism>
<evidence type="ECO:0000256" key="1">
    <source>
        <dbReference type="SAM" id="Phobius"/>
    </source>
</evidence>
<feature type="transmembrane region" description="Helical" evidence="1">
    <location>
        <begin position="20"/>
        <end position="43"/>
    </location>
</feature>
<keyword evidence="1" id="KW-0812">Transmembrane</keyword>